<evidence type="ECO:0000259" key="5">
    <source>
        <dbReference type="Pfam" id="PF00139"/>
    </source>
</evidence>
<comment type="caution">
    <text evidence="6">The sequence shown here is derived from an EMBL/GenBank/DDBJ whole genome shotgun (WGS) entry which is preliminary data.</text>
</comment>
<keyword evidence="4" id="KW-0472">Membrane</keyword>
<proteinExistence type="inferred from homology"/>
<reference evidence="6 7" key="1">
    <citation type="journal article" date="2014" name="Am. J. Bot.">
        <title>Genome assembly and annotation for red clover (Trifolium pratense; Fabaceae).</title>
        <authorList>
            <person name="Istvanek J."/>
            <person name="Jaros M."/>
            <person name="Krenek A."/>
            <person name="Repkova J."/>
        </authorList>
    </citation>
    <scope>NUCLEOTIDE SEQUENCE [LARGE SCALE GENOMIC DNA]</scope>
    <source>
        <strain evidence="7">cv. Tatra</strain>
        <tissue evidence="6">Young leaves</tissue>
    </source>
</reference>
<organism evidence="6 7">
    <name type="scientific">Trifolium pratense</name>
    <name type="common">Red clover</name>
    <dbReference type="NCBI Taxonomy" id="57577"/>
    <lineage>
        <taxon>Eukaryota</taxon>
        <taxon>Viridiplantae</taxon>
        <taxon>Streptophyta</taxon>
        <taxon>Embryophyta</taxon>
        <taxon>Tracheophyta</taxon>
        <taxon>Spermatophyta</taxon>
        <taxon>Magnoliopsida</taxon>
        <taxon>eudicotyledons</taxon>
        <taxon>Gunneridae</taxon>
        <taxon>Pentapetalae</taxon>
        <taxon>rosids</taxon>
        <taxon>fabids</taxon>
        <taxon>Fabales</taxon>
        <taxon>Fabaceae</taxon>
        <taxon>Papilionoideae</taxon>
        <taxon>50 kb inversion clade</taxon>
        <taxon>NPAAA clade</taxon>
        <taxon>Hologalegina</taxon>
        <taxon>IRL clade</taxon>
        <taxon>Trifolieae</taxon>
        <taxon>Trifolium</taxon>
    </lineage>
</organism>
<dbReference type="PANTHER" id="PTHR32401">
    <property type="entry name" value="CONCANAVALIN A-LIKE LECTIN FAMILY PROTEIN"/>
    <property type="match status" value="1"/>
</dbReference>
<dbReference type="InterPro" id="IPR050258">
    <property type="entry name" value="Leguminous_Lectin"/>
</dbReference>
<dbReference type="Pfam" id="PF00139">
    <property type="entry name" value="Lectin_legB"/>
    <property type="match status" value="1"/>
</dbReference>
<evidence type="ECO:0000256" key="3">
    <source>
        <dbReference type="ARBA" id="ARBA00023180"/>
    </source>
</evidence>
<dbReference type="InterPro" id="IPR013320">
    <property type="entry name" value="ConA-like_dom_sf"/>
</dbReference>
<accession>A0A2K3NMU6</accession>
<name>A0A2K3NMU6_TRIPR</name>
<evidence type="ECO:0000256" key="4">
    <source>
        <dbReference type="SAM" id="Phobius"/>
    </source>
</evidence>
<gene>
    <name evidence="6" type="ORF">L195_g000758</name>
</gene>
<dbReference type="GO" id="GO:0009610">
    <property type="term" value="P:response to symbiotic fungus"/>
    <property type="evidence" value="ECO:0007669"/>
    <property type="project" value="UniProtKB-ARBA"/>
</dbReference>
<evidence type="ECO:0000313" key="7">
    <source>
        <dbReference type="Proteomes" id="UP000236291"/>
    </source>
</evidence>
<dbReference type="Gene3D" id="2.60.120.200">
    <property type="match status" value="1"/>
</dbReference>
<feature type="domain" description="Legume lectin" evidence="5">
    <location>
        <begin position="41"/>
        <end position="274"/>
    </location>
</feature>
<evidence type="ECO:0000256" key="2">
    <source>
        <dbReference type="ARBA" id="ARBA00022734"/>
    </source>
</evidence>
<dbReference type="ExpressionAtlas" id="A0A2K3NMU6">
    <property type="expression patterns" value="baseline"/>
</dbReference>
<dbReference type="PIRSF" id="PIRSF002690">
    <property type="entry name" value="L-type_lectin_plant"/>
    <property type="match status" value="1"/>
</dbReference>
<dbReference type="AlphaFoldDB" id="A0A2K3NMU6"/>
<comment type="similarity">
    <text evidence="1">Belongs to the leguminous lectin family.</text>
</comment>
<dbReference type="SUPFAM" id="SSF49899">
    <property type="entry name" value="Concanavalin A-like lectins/glucanases"/>
    <property type="match status" value="1"/>
</dbReference>
<dbReference type="CDD" id="cd06899">
    <property type="entry name" value="lectin_legume_LecRK_Arcelin_ConA"/>
    <property type="match status" value="1"/>
</dbReference>
<evidence type="ECO:0000256" key="1">
    <source>
        <dbReference type="ARBA" id="ARBA00007606"/>
    </source>
</evidence>
<reference evidence="6 7" key="2">
    <citation type="journal article" date="2017" name="Front. Plant Sci.">
        <title>Gene Classification and Mining of Molecular Markers Useful in Red Clover (Trifolium pratense) Breeding.</title>
        <authorList>
            <person name="Istvanek J."/>
            <person name="Dluhosova J."/>
            <person name="Dluhos P."/>
            <person name="Patkova L."/>
            <person name="Nedelnik J."/>
            <person name="Repkova J."/>
        </authorList>
    </citation>
    <scope>NUCLEOTIDE SEQUENCE [LARGE SCALE GENOMIC DNA]</scope>
    <source>
        <strain evidence="7">cv. Tatra</strain>
        <tissue evidence="6">Young leaves</tissue>
    </source>
</reference>
<feature type="transmembrane region" description="Helical" evidence="4">
    <location>
        <begin position="12"/>
        <end position="29"/>
    </location>
</feature>
<dbReference type="GO" id="GO:0030246">
    <property type="term" value="F:carbohydrate binding"/>
    <property type="evidence" value="ECO:0007669"/>
    <property type="project" value="UniProtKB-KW"/>
</dbReference>
<keyword evidence="4" id="KW-0812">Transmembrane</keyword>
<protein>
    <submittedName>
        <fullName evidence="6">Bark agglutinin lecrpa3-like protein</fullName>
    </submittedName>
</protein>
<dbReference type="STRING" id="57577.A0A2K3NMU6"/>
<keyword evidence="3" id="KW-0325">Glycoprotein</keyword>
<dbReference type="InterPro" id="IPR016363">
    <property type="entry name" value="L-lectin"/>
</dbReference>
<sequence length="280" mass="31425">MAFSPSYLPTQTLFSVVFVIFTTFILLLAREGKAQHTDYLFDINNFTKLDPTKFTLQGSARIFRDGVLSLTDEPKKVGRILYSDPIQIWNKYTGAVANFETTISFVIKNDTGADFPADGLIFFLAPKKQVENIVNKTLIGGLLGIVDLDTALNQFVGVEFDNFVNGWDPNYSHVGIDVNSLTSLATKPWTTNNGSLHEVRIVYDIATRTLSATSIDDRNEFFFVDQVINLKDVLPDTITIGISAAIDEGRQLHHIHSWRFHSRFESTPNINNNNHLVSYA</sequence>
<dbReference type="EMBL" id="ASHM01000282">
    <property type="protein sequence ID" value="PNY04340.1"/>
    <property type="molecule type" value="Genomic_DNA"/>
</dbReference>
<dbReference type="Proteomes" id="UP000236291">
    <property type="component" value="Unassembled WGS sequence"/>
</dbReference>
<dbReference type="PANTHER" id="PTHR32401:SF49">
    <property type="entry name" value="OS10G0129200 PROTEIN"/>
    <property type="match status" value="1"/>
</dbReference>
<evidence type="ECO:0000313" key="6">
    <source>
        <dbReference type="EMBL" id="PNY04340.1"/>
    </source>
</evidence>
<keyword evidence="2" id="KW-0430">Lectin</keyword>
<dbReference type="InterPro" id="IPR001220">
    <property type="entry name" value="Legume_lectin_dom"/>
</dbReference>
<keyword evidence="4" id="KW-1133">Transmembrane helix</keyword>